<dbReference type="Proteomes" id="UP001567538">
    <property type="component" value="Unassembled WGS sequence"/>
</dbReference>
<evidence type="ECO:0000313" key="1">
    <source>
        <dbReference type="EMBL" id="KAL1550774.1"/>
    </source>
</evidence>
<comment type="caution">
    <text evidence="1">The sequence shown here is derived from an EMBL/GenBank/DDBJ whole genome shotgun (WGS) entry which is preliminary data.</text>
</comment>
<protein>
    <submittedName>
        <fullName evidence="1">Transcriptional regulator SLK2</fullName>
    </submittedName>
</protein>
<evidence type="ECO:0000313" key="2">
    <source>
        <dbReference type="Proteomes" id="UP001567538"/>
    </source>
</evidence>
<proteinExistence type="predicted"/>
<keyword evidence="2" id="KW-1185">Reference proteome</keyword>
<name>A0ABD1H2Y4_SALDI</name>
<reference evidence="1 2" key="1">
    <citation type="submission" date="2024-06" db="EMBL/GenBank/DDBJ databases">
        <title>A chromosome level genome sequence of Diviner's sage (Salvia divinorum).</title>
        <authorList>
            <person name="Ford S.A."/>
            <person name="Ro D.-K."/>
            <person name="Ness R.W."/>
            <person name="Phillips M.A."/>
        </authorList>
    </citation>
    <scope>NUCLEOTIDE SEQUENCE [LARGE SCALE GENOMIC DNA]</scope>
    <source>
        <strain evidence="1">SAF-2024a</strain>
        <tissue evidence="1">Leaf</tissue>
    </source>
</reference>
<gene>
    <name evidence="1" type="ORF">AAHA92_18699</name>
</gene>
<accession>A0ABD1H2Y4</accession>
<dbReference type="AlphaFoldDB" id="A0ABD1H2Y4"/>
<organism evidence="1 2">
    <name type="scientific">Salvia divinorum</name>
    <name type="common">Maria pastora</name>
    <name type="synonym">Diviner's sage</name>
    <dbReference type="NCBI Taxonomy" id="28513"/>
    <lineage>
        <taxon>Eukaryota</taxon>
        <taxon>Viridiplantae</taxon>
        <taxon>Streptophyta</taxon>
        <taxon>Embryophyta</taxon>
        <taxon>Tracheophyta</taxon>
        <taxon>Spermatophyta</taxon>
        <taxon>Magnoliopsida</taxon>
        <taxon>eudicotyledons</taxon>
        <taxon>Gunneridae</taxon>
        <taxon>Pentapetalae</taxon>
        <taxon>asterids</taxon>
        <taxon>lamiids</taxon>
        <taxon>Lamiales</taxon>
        <taxon>Lamiaceae</taxon>
        <taxon>Nepetoideae</taxon>
        <taxon>Mentheae</taxon>
        <taxon>Salviinae</taxon>
        <taxon>Salvia</taxon>
        <taxon>Salvia subgen. Calosphace</taxon>
    </lineage>
</organism>
<dbReference type="EMBL" id="JBEAFC010000007">
    <property type="protein sequence ID" value="KAL1550774.1"/>
    <property type="molecule type" value="Genomic_DNA"/>
</dbReference>
<sequence>MREQPCNKPTQFKILVGLASEILQQYLGMLKRSHQAEAIVLKLVRSIVNLRHLLVIWDMARNQHIYIPESLHSSDEMVPDIAHQFIENGFLYNDLDESMNFSWKG</sequence>